<dbReference type="SUPFAM" id="SSF47370">
    <property type="entry name" value="Bromodomain"/>
    <property type="match status" value="1"/>
</dbReference>
<dbReference type="Pfam" id="PF08214">
    <property type="entry name" value="HAT_KAT11"/>
    <property type="match status" value="1"/>
</dbReference>
<dbReference type="InterPro" id="IPR018359">
    <property type="entry name" value="Bromodomain_CS"/>
</dbReference>
<feature type="compositionally biased region" description="Polar residues" evidence="17">
    <location>
        <begin position="28"/>
        <end position="38"/>
    </location>
</feature>
<dbReference type="GO" id="GO:0140297">
    <property type="term" value="F:DNA-binding transcription factor binding"/>
    <property type="evidence" value="ECO:0007669"/>
    <property type="project" value="UniProtKB-ARBA"/>
</dbReference>
<reference evidence="18" key="2">
    <citation type="submission" date="2022-06" db="UniProtKB">
        <authorList>
            <consortium name="EnsemblMetazoa"/>
        </authorList>
    </citation>
    <scope>IDENTIFICATION</scope>
    <source>
        <strain evidence="18">PS312</strain>
    </source>
</reference>
<gene>
    <name evidence="18" type="primary">WBGene00114963</name>
</gene>
<comment type="catalytic activity">
    <reaction evidence="16">
        <text>L-lysyl-[protein] + acetyl-CoA = N(6)-acetyl-L-lysyl-[protein] + CoA + H(+)</text>
        <dbReference type="Rhea" id="RHEA:45948"/>
        <dbReference type="Rhea" id="RHEA-COMP:9752"/>
        <dbReference type="Rhea" id="RHEA-COMP:10731"/>
        <dbReference type="ChEBI" id="CHEBI:15378"/>
        <dbReference type="ChEBI" id="CHEBI:29969"/>
        <dbReference type="ChEBI" id="CHEBI:57287"/>
        <dbReference type="ChEBI" id="CHEBI:57288"/>
        <dbReference type="ChEBI" id="CHEBI:61930"/>
        <dbReference type="EC" id="2.3.1.48"/>
    </reaction>
</comment>
<dbReference type="PROSITE" id="PS01357">
    <property type="entry name" value="ZF_ZZ_1"/>
    <property type="match status" value="1"/>
</dbReference>
<dbReference type="InterPro" id="IPR038547">
    <property type="entry name" value="RING_CBP-p300_sf"/>
</dbReference>
<keyword evidence="13" id="KW-0804">Transcription</keyword>
<evidence type="ECO:0000256" key="7">
    <source>
        <dbReference type="ARBA" id="ARBA00022771"/>
    </source>
</evidence>
<feature type="compositionally biased region" description="Polar residues" evidence="17">
    <location>
        <begin position="93"/>
        <end position="104"/>
    </location>
</feature>
<dbReference type="PANTHER" id="PTHR13808:SF1">
    <property type="entry name" value="HISTONE ACETYLTRANSFERASE"/>
    <property type="match status" value="1"/>
</dbReference>
<keyword evidence="15" id="KW-0012">Acyltransferase</keyword>
<accession>A0A2A6CR22</accession>
<keyword evidence="10" id="KW-0805">Transcription regulation</keyword>
<keyword evidence="14" id="KW-0539">Nucleus</keyword>
<feature type="compositionally biased region" description="Polar residues" evidence="17">
    <location>
        <begin position="1646"/>
        <end position="1692"/>
    </location>
</feature>
<evidence type="ECO:0000256" key="15">
    <source>
        <dbReference type="ARBA" id="ARBA00023315"/>
    </source>
</evidence>
<organism evidence="18 19">
    <name type="scientific">Pristionchus pacificus</name>
    <name type="common">Parasitic nematode worm</name>
    <dbReference type="NCBI Taxonomy" id="54126"/>
    <lineage>
        <taxon>Eukaryota</taxon>
        <taxon>Metazoa</taxon>
        <taxon>Ecdysozoa</taxon>
        <taxon>Nematoda</taxon>
        <taxon>Chromadorea</taxon>
        <taxon>Rhabditida</taxon>
        <taxon>Rhabditina</taxon>
        <taxon>Diplogasteromorpha</taxon>
        <taxon>Diplogasteroidea</taxon>
        <taxon>Neodiplogasteridae</taxon>
        <taxon>Pristionchus</taxon>
    </lineage>
</organism>
<dbReference type="InterPro" id="IPR035898">
    <property type="entry name" value="TAZ_dom_sf"/>
</dbReference>
<keyword evidence="7" id="KW-0863">Zinc-finger</keyword>
<dbReference type="CDD" id="cd15802">
    <property type="entry name" value="RING_CBP-p300"/>
    <property type="match status" value="1"/>
</dbReference>
<keyword evidence="9" id="KW-0156">Chromatin regulator</keyword>
<evidence type="ECO:0000313" key="18">
    <source>
        <dbReference type="EnsemblMetazoa" id="PPA25409.1"/>
    </source>
</evidence>
<keyword evidence="5" id="KW-0479">Metal-binding</keyword>
<keyword evidence="4" id="KW-0808">Transferase</keyword>
<dbReference type="PROSITE" id="PS50952">
    <property type="entry name" value="KIX"/>
    <property type="match status" value="1"/>
</dbReference>
<feature type="region of interest" description="Disordered" evidence="17">
    <location>
        <begin position="1585"/>
        <end position="1708"/>
    </location>
</feature>
<keyword evidence="8" id="KW-0862">Zinc</keyword>
<evidence type="ECO:0000256" key="9">
    <source>
        <dbReference type="ARBA" id="ARBA00022853"/>
    </source>
</evidence>
<feature type="compositionally biased region" description="Gly residues" evidence="17">
    <location>
        <begin position="547"/>
        <end position="559"/>
    </location>
</feature>
<feature type="compositionally biased region" description="Low complexity" evidence="17">
    <location>
        <begin position="739"/>
        <end position="755"/>
    </location>
</feature>
<evidence type="ECO:0000256" key="11">
    <source>
        <dbReference type="ARBA" id="ARBA00023117"/>
    </source>
</evidence>
<sequence>MDEPLSKKAKMVSNDDGEDDLERLEPMPQSNAPRQSPMNGGMGGTPSSSVSSSFPPQNESGVSSTSSYPPSSQSQQGGGGGGSVLQELLLSSANCSTTTMNSPRTGFAGHPVPNQQPPNQPSNFPNRSPMGGGVSGASTMLSPPQVSQMSGRPQMGVGGAPPQMQQRPPGMAGYPSDANMAHFHQQQQQMMSGPGGTGMYGMPPGGRVPPGYPMQPGQGRGQPTPGMGRGTIMVPNGQPMQRGPHMQQRPQPGMINANMQPAHGALLNRGMLPQGYDQSQMMNREFMNAQAGYNGMAAQMGARPQGQQPQYPPGAQQQMIPNQQMMSNGMTSRQGVPPSHPSAIGNVPPGNVPPVGSVPPQMGGAAPMQSAQDPEKRKLIQQQLVLLLHAHKCQQREREVLQHMTTCNNGRQCSYAHCASSRQIIHHWKNCQREDCPVCRPLKNIQASTPGQGGNRMSDLGDMGLLLSHGMGGMNGPSNHLVQPLPMQQQPQQMHNPAGGRGIPMNSGMDLGSPNPGSVPMMQVPAQVRQQLLSDYNPNEMRSPNGGHRGNGMGGGGGNIQNWPPPEQPTTNKSWHADVTNDLRHHLVGKLVKAIFPSPDPAAMHDQRIKDLIQYARKVEKDMFENADDREEYYHLLAEKIYKIQKELQEKKQKRLSESRGGNGFDMGGGSVKSEIPGWSEAMDGQGPSTSGEGMGMSNGVNIKKEEIDDTTSSANGSMANGVQSGGGWNPSLVKEEPSTTSHSASSTPHPSTSANAITPKKEPKRELTPPPPPGSECIIDQMELRSNLEPILIELDRSDDAVPFKMPVDPHALNIPDYFDIVKRPMDLSTISTNLQSGKYTNPWQFCDDMWLMFDNAWLYNRKNSKVYKFSSNLSKLFIDLINPVMEKMGYCCGEKRCFTPLALFCYGASMCTIGRDQTYYCYETTSNAYGVVVSERYTYCVKCYEGLPDEGISLSENPNDKTNMVPKNQFKQCKNNVIEVEPFENCKYCHRKFHKICVLHDKKVYPEGFVCNRCRNDKKMMKPENKYLAKKLAPCRLSNHLEERVNGFIKTRLKGGEQKEVIIRVLSVVEKEVEVKPMMKSKYCGDAPGSFPQKFPYKTKAVFAFEVIDGVEVCFFGLHVQEYGSKSGSPNQRRVYIAYLDSVHYFEPKHLRTDVYHEILLGYLDYARKLGYTMAHIWACPPSEGDDYIFHCHPTEQKIPKPKRLQDWYKKMLDKGVQEQCVVEYKDIYKQARDDGLTSPADLPYFEGDFWPNVIEDCIREASSEEAQRKKEENEDDGEDEDLFTAGGGNGDNGKKKGSKSKKNNLKKSSTKSKKKAGSMTGNEVTDKLYAQLEKHKEVFFTIRLVTQQSALSLTADIEDPDGLMSSELMDGRDTFLTRAREEHWEFSSLRRAKYSTLCLAHALHVQEGKGMEYTCNQCDSSNAHWHCATCDDFDLCDNCKLTVQHEHPLEKVKTILDEGGGNGGDGGGNNNRYESIQRCIHSLVHACTCRDANCRRMSCHKMKRVVAHTKVCKKRVNASCPVCKQLIALCCYHAKHCQKEGCQVPFCMNIRQKLMEQKRSLARRADMMMRRRMEGLSAVANANAASSNAPSTSTSLPSSSNPNPPSTGPPSMLSSTGGPSSVSSMSSHNMKGGGSGTAINPAIPSSSTLHQSHPSPMDQRNSKFGGQATPQSSYQPGMSGSVQSNQVNHSSGMGMMGTASGGPPTQYGMTMANHPQMAPAHIMSGKPTNAAMMRGGMDGSGGMGGYRQQPGTQPPYGGMGAGMMGAQSHPMHSMAMRQQPAHDPNSVAAVNQQRILQQQQQQQQRMGQQGLMGQQGPPPMVSSKPGEDGSFR</sequence>
<dbReference type="PROSITE" id="PS51727">
    <property type="entry name" value="CBP_P300_HAT"/>
    <property type="match status" value="1"/>
</dbReference>
<evidence type="ECO:0000256" key="3">
    <source>
        <dbReference type="ARBA" id="ARBA00022481"/>
    </source>
</evidence>
<dbReference type="SMART" id="SM00291">
    <property type="entry name" value="ZnF_ZZ"/>
    <property type="match status" value="1"/>
</dbReference>
<dbReference type="InterPro" id="IPR013178">
    <property type="entry name" value="Histone_AcTrfase_Rtt109/CBP"/>
</dbReference>
<dbReference type="Gene3D" id="1.20.920.10">
    <property type="entry name" value="Bromodomain-like"/>
    <property type="match status" value="1"/>
</dbReference>
<feature type="region of interest" description="Disordered" evidence="17">
    <location>
        <begin position="1"/>
        <end position="170"/>
    </location>
</feature>
<dbReference type="Gene3D" id="1.20.1020.10">
    <property type="entry name" value="TAZ domain"/>
    <property type="match status" value="2"/>
</dbReference>
<dbReference type="Pfam" id="PF02135">
    <property type="entry name" value="zf-TAZ"/>
    <property type="match status" value="2"/>
</dbReference>
<feature type="compositionally biased region" description="Basic and acidic residues" evidence="17">
    <location>
        <begin position="1265"/>
        <end position="1275"/>
    </location>
</feature>
<evidence type="ECO:0000256" key="16">
    <source>
        <dbReference type="ARBA" id="ARBA00048017"/>
    </source>
</evidence>
<dbReference type="InterPro" id="IPR000197">
    <property type="entry name" value="Znf_TAZ"/>
</dbReference>
<dbReference type="Pfam" id="PF00569">
    <property type="entry name" value="ZZ"/>
    <property type="match status" value="1"/>
</dbReference>
<dbReference type="InterPro" id="IPR036529">
    <property type="entry name" value="KIX_dom_sf"/>
</dbReference>
<evidence type="ECO:0000256" key="5">
    <source>
        <dbReference type="ARBA" id="ARBA00022723"/>
    </source>
</evidence>
<keyword evidence="6" id="KW-0677">Repeat</keyword>
<dbReference type="Pfam" id="PF23570">
    <property type="entry name" value="PHD_P300"/>
    <property type="match status" value="1"/>
</dbReference>
<evidence type="ECO:0000256" key="17">
    <source>
        <dbReference type="SAM" id="MobiDB-lite"/>
    </source>
</evidence>
<dbReference type="PROSITE" id="PS00633">
    <property type="entry name" value="BROMODOMAIN_1"/>
    <property type="match status" value="1"/>
</dbReference>
<evidence type="ECO:0000256" key="8">
    <source>
        <dbReference type="ARBA" id="ARBA00022833"/>
    </source>
</evidence>
<evidence type="ECO:0000256" key="14">
    <source>
        <dbReference type="ARBA" id="ARBA00023242"/>
    </source>
</evidence>
<evidence type="ECO:0000256" key="2">
    <source>
        <dbReference type="ARBA" id="ARBA00013184"/>
    </source>
</evidence>
<dbReference type="GO" id="GO:0031490">
    <property type="term" value="F:chromatin DNA binding"/>
    <property type="evidence" value="ECO:0000318"/>
    <property type="project" value="GO_Central"/>
</dbReference>
<evidence type="ECO:0000256" key="12">
    <source>
        <dbReference type="ARBA" id="ARBA00023159"/>
    </source>
</evidence>
<name>A0A2A6CR22_PRIPA</name>
<dbReference type="GO" id="GO:0008270">
    <property type="term" value="F:zinc ion binding"/>
    <property type="evidence" value="ECO:0007669"/>
    <property type="project" value="UniProtKB-KW"/>
</dbReference>
<feature type="compositionally biased region" description="Acidic residues" evidence="17">
    <location>
        <begin position="1276"/>
        <end position="1285"/>
    </location>
</feature>
<comment type="subcellular location">
    <subcellularLocation>
        <location evidence="1">Nucleus</location>
    </subcellularLocation>
</comment>
<dbReference type="Gene3D" id="3.30.60.90">
    <property type="match status" value="1"/>
</dbReference>
<dbReference type="SUPFAM" id="SSF57933">
    <property type="entry name" value="TAZ domain"/>
    <property type="match status" value="2"/>
</dbReference>
<dbReference type="PROSITE" id="PS50134">
    <property type="entry name" value="ZF_TAZ"/>
    <property type="match status" value="2"/>
</dbReference>
<dbReference type="GO" id="GO:0003713">
    <property type="term" value="F:transcription coactivator activity"/>
    <property type="evidence" value="ECO:0000318"/>
    <property type="project" value="GO_Central"/>
</dbReference>
<keyword evidence="12" id="KW-0010">Activator</keyword>
<feature type="region of interest" description="Disordered" evidence="17">
    <location>
        <begin position="547"/>
        <end position="572"/>
    </location>
</feature>
<dbReference type="GO" id="GO:0005634">
    <property type="term" value="C:nucleus"/>
    <property type="evidence" value="ECO:0007669"/>
    <property type="project" value="UniProtKB-SubCell"/>
</dbReference>
<dbReference type="InterPro" id="IPR013083">
    <property type="entry name" value="Znf_RING/FYVE/PHD"/>
</dbReference>
<evidence type="ECO:0000256" key="1">
    <source>
        <dbReference type="ARBA" id="ARBA00004123"/>
    </source>
</evidence>
<dbReference type="GO" id="GO:0000123">
    <property type="term" value="C:histone acetyltransferase complex"/>
    <property type="evidence" value="ECO:0000318"/>
    <property type="project" value="GO_Central"/>
</dbReference>
<dbReference type="Pfam" id="PF06001">
    <property type="entry name" value="RING_CBP-p300"/>
    <property type="match status" value="1"/>
</dbReference>
<accession>A0A8R1YHA9</accession>
<dbReference type="InterPro" id="IPR031162">
    <property type="entry name" value="CBP_P300_HAT"/>
</dbReference>
<dbReference type="PRINTS" id="PR00503">
    <property type="entry name" value="BROMODOMAIN"/>
</dbReference>
<dbReference type="InterPro" id="IPR056484">
    <property type="entry name" value="PHD_P300"/>
</dbReference>
<dbReference type="Gene3D" id="1.10.246.20">
    <property type="entry name" value="Coactivator CBP, KIX domain"/>
    <property type="match status" value="1"/>
</dbReference>
<dbReference type="SMART" id="SM00297">
    <property type="entry name" value="BROMO"/>
    <property type="match status" value="1"/>
</dbReference>
<dbReference type="InterPro" id="IPR043145">
    <property type="entry name" value="Znf_ZZ_sf"/>
</dbReference>
<evidence type="ECO:0000313" key="19">
    <source>
        <dbReference type="Proteomes" id="UP000005239"/>
    </source>
</evidence>
<feature type="compositionally biased region" description="Polar residues" evidence="17">
    <location>
        <begin position="711"/>
        <end position="723"/>
    </location>
</feature>
<feature type="compositionally biased region" description="Gly residues" evidence="17">
    <location>
        <begin position="661"/>
        <end position="671"/>
    </location>
</feature>
<dbReference type="Proteomes" id="UP000005239">
    <property type="component" value="Unassembled WGS sequence"/>
</dbReference>
<dbReference type="InterPro" id="IPR003101">
    <property type="entry name" value="KIX_dom"/>
</dbReference>
<dbReference type="InterPro" id="IPR001487">
    <property type="entry name" value="Bromodomain"/>
</dbReference>
<reference evidence="19" key="1">
    <citation type="journal article" date="2008" name="Nat. Genet.">
        <title>The Pristionchus pacificus genome provides a unique perspective on nematode lifestyle and parasitism.</title>
        <authorList>
            <person name="Dieterich C."/>
            <person name="Clifton S.W."/>
            <person name="Schuster L.N."/>
            <person name="Chinwalla A."/>
            <person name="Delehaunty K."/>
            <person name="Dinkelacker I."/>
            <person name="Fulton L."/>
            <person name="Fulton R."/>
            <person name="Godfrey J."/>
            <person name="Minx P."/>
            <person name="Mitreva M."/>
            <person name="Roeseler W."/>
            <person name="Tian H."/>
            <person name="Witte H."/>
            <person name="Yang S.P."/>
            <person name="Wilson R.K."/>
            <person name="Sommer R.J."/>
        </authorList>
    </citation>
    <scope>NUCLEOTIDE SEQUENCE [LARGE SCALE GENOMIC DNA]</scope>
    <source>
        <strain evidence="19">PS312</strain>
    </source>
</reference>
<keyword evidence="11" id="KW-0103">Bromodomain</keyword>
<dbReference type="Gene3D" id="2.10.110.40">
    <property type="match status" value="1"/>
</dbReference>
<feature type="compositionally biased region" description="Basic residues" evidence="17">
    <location>
        <begin position="1298"/>
        <end position="1319"/>
    </location>
</feature>
<dbReference type="EC" id="2.3.1.48" evidence="2"/>
<dbReference type="Pfam" id="PF00439">
    <property type="entry name" value="Bromodomain"/>
    <property type="match status" value="1"/>
</dbReference>
<keyword evidence="19" id="KW-1185">Reference proteome</keyword>
<protein>
    <recommendedName>
        <fullName evidence="2">histone acetyltransferase</fullName>
        <ecNumber evidence="2">2.3.1.48</ecNumber>
    </recommendedName>
</protein>
<feature type="compositionally biased region" description="Low complexity" evidence="17">
    <location>
        <begin position="47"/>
        <end position="75"/>
    </location>
</feature>
<dbReference type="SMART" id="SM00551">
    <property type="entry name" value="ZnF_TAZ"/>
    <property type="match status" value="2"/>
</dbReference>
<feature type="compositionally biased region" description="Low complexity" evidence="17">
    <location>
        <begin position="1612"/>
        <end position="1630"/>
    </location>
</feature>
<dbReference type="EnsemblMetazoa" id="PPA25409.1">
    <property type="protein sequence ID" value="PPA25409.1"/>
    <property type="gene ID" value="WBGene00114963"/>
</dbReference>
<feature type="compositionally biased region" description="Low complexity" evidence="17">
    <location>
        <begin position="1693"/>
        <end position="1705"/>
    </location>
</feature>
<dbReference type="SMART" id="SM01250">
    <property type="entry name" value="KAT11"/>
    <property type="match status" value="1"/>
</dbReference>
<dbReference type="GO" id="GO:0004402">
    <property type="term" value="F:histone acetyltransferase activity"/>
    <property type="evidence" value="ECO:0000318"/>
    <property type="project" value="GO_Central"/>
</dbReference>
<evidence type="ECO:0000256" key="13">
    <source>
        <dbReference type="ARBA" id="ARBA00023163"/>
    </source>
</evidence>
<dbReference type="Pfam" id="PF02172">
    <property type="entry name" value="KIX"/>
    <property type="match status" value="1"/>
</dbReference>
<dbReference type="GO" id="GO:0005667">
    <property type="term" value="C:transcription regulator complex"/>
    <property type="evidence" value="ECO:0000318"/>
    <property type="project" value="GO_Central"/>
</dbReference>
<dbReference type="Gene3D" id="3.30.40.10">
    <property type="entry name" value="Zinc/RING finger domain, C3HC4 (zinc finger)"/>
    <property type="match status" value="1"/>
</dbReference>
<dbReference type="CDD" id="cd15557">
    <property type="entry name" value="PHD_CBP_p300"/>
    <property type="match status" value="1"/>
</dbReference>
<feature type="region of interest" description="Disordered" evidence="17">
    <location>
        <begin position="1265"/>
        <end position="1323"/>
    </location>
</feature>
<dbReference type="InterPro" id="IPR000433">
    <property type="entry name" value="Znf_ZZ"/>
</dbReference>
<feature type="compositionally biased region" description="Polar residues" evidence="17">
    <location>
        <begin position="136"/>
        <end position="151"/>
    </location>
</feature>
<evidence type="ECO:0000256" key="6">
    <source>
        <dbReference type="ARBA" id="ARBA00022737"/>
    </source>
</evidence>
<feature type="compositionally biased region" description="Low complexity" evidence="17">
    <location>
        <begin position="1585"/>
        <end position="1604"/>
    </location>
</feature>
<evidence type="ECO:0000256" key="4">
    <source>
        <dbReference type="ARBA" id="ARBA00022679"/>
    </source>
</evidence>
<dbReference type="SUPFAM" id="SSF57850">
    <property type="entry name" value="RING/U-box"/>
    <property type="match status" value="1"/>
</dbReference>
<keyword evidence="3" id="KW-0488">Methylation</keyword>
<dbReference type="GO" id="GO:0045944">
    <property type="term" value="P:positive regulation of transcription by RNA polymerase II"/>
    <property type="evidence" value="ECO:0000318"/>
    <property type="project" value="GO_Central"/>
</dbReference>
<dbReference type="PROSITE" id="PS50014">
    <property type="entry name" value="BROMODOMAIN_2"/>
    <property type="match status" value="1"/>
</dbReference>
<dbReference type="PANTHER" id="PTHR13808">
    <property type="entry name" value="CBP/P300-RELATED"/>
    <property type="match status" value="1"/>
</dbReference>
<feature type="region of interest" description="Disordered" evidence="17">
    <location>
        <begin position="1780"/>
        <end position="1835"/>
    </location>
</feature>
<proteinExistence type="predicted"/>
<feature type="compositionally biased region" description="Low complexity" evidence="17">
    <location>
        <begin position="1795"/>
        <end position="1818"/>
    </location>
</feature>
<dbReference type="SUPFAM" id="SSF47040">
    <property type="entry name" value="Kix domain of CBP (creb binding protein)"/>
    <property type="match status" value="1"/>
</dbReference>
<feature type="region of interest" description="Disordered" evidence="17">
    <location>
        <begin position="653"/>
        <end position="777"/>
    </location>
</feature>
<dbReference type="InterPro" id="IPR010303">
    <property type="entry name" value="RING_CBP-p300"/>
</dbReference>
<evidence type="ECO:0000256" key="10">
    <source>
        <dbReference type="ARBA" id="ARBA00023015"/>
    </source>
</evidence>
<dbReference type="InterPro" id="IPR036427">
    <property type="entry name" value="Bromodomain-like_sf"/>
</dbReference>